<reference evidence="1 2" key="1">
    <citation type="submission" date="2019-01" db="EMBL/GenBank/DDBJ databases">
        <title>Genome sequencing of strain 2JSPR-7.</title>
        <authorList>
            <person name="Heo J."/>
            <person name="Kim S.-J."/>
            <person name="Kim J.-S."/>
            <person name="Hong S.-B."/>
            <person name="Kwon S.-W."/>
        </authorList>
    </citation>
    <scope>NUCLEOTIDE SEQUENCE [LARGE SCALE GENOMIC DNA]</scope>
    <source>
        <strain evidence="1 2">2JSPR-7</strain>
        <plasmid evidence="1 2">unnamed1</plasmid>
    </source>
</reference>
<name>A0A4P6ESL8_9MICO</name>
<dbReference type="Proteomes" id="UP000291758">
    <property type="component" value="Plasmid unnamed1"/>
</dbReference>
<organism evidence="1 2">
    <name type="scientific">Xylanimonas allomyrinae</name>
    <dbReference type="NCBI Taxonomy" id="2509459"/>
    <lineage>
        <taxon>Bacteria</taxon>
        <taxon>Bacillati</taxon>
        <taxon>Actinomycetota</taxon>
        <taxon>Actinomycetes</taxon>
        <taxon>Micrococcales</taxon>
        <taxon>Promicromonosporaceae</taxon>
        <taxon>Xylanimonas</taxon>
    </lineage>
</organism>
<sequence>MSEQFTGARRATITATVTFDAYLMPGEEGTATPEGLAAQIAHELADAIAYRAGWTTDAEPAKVEAQARAIRSELS</sequence>
<evidence type="ECO:0000313" key="2">
    <source>
        <dbReference type="Proteomes" id="UP000291758"/>
    </source>
</evidence>
<geneLocation type="plasmid" evidence="1">
    <name>unnamed1</name>
</geneLocation>
<proteinExistence type="predicted"/>
<dbReference type="AlphaFoldDB" id="A0A4P6ESL8"/>
<dbReference type="KEGG" id="xyl:ET495_17330"/>
<accession>A0A4P6ESL8</accession>
<dbReference type="RefSeq" id="WP_129206119.1">
    <property type="nucleotide sequence ID" value="NZ_CP035496.1"/>
</dbReference>
<dbReference type="GeneID" id="39493951"/>
<evidence type="ECO:0000313" key="1">
    <source>
        <dbReference type="EMBL" id="QAY64983.1"/>
    </source>
</evidence>
<keyword evidence="1" id="KW-0614">Plasmid</keyword>
<keyword evidence="2" id="KW-1185">Reference proteome</keyword>
<gene>
    <name evidence="1" type="ORF">ET495_17330</name>
</gene>
<protein>
    <submittedName>
        <fullName evidence="1">Uncharacterized protein</fullName>
    </submittedName>
</protein>
<dbReference type="EMBL" id="CP035496">
    <property type="protein sequence ID" value="QAY64983.1"/>
    <property type="molecule type" value="Genomic_DNA"/>
</dbReference>